<comment type="caution">
    <text evidence="8">The sequence shown here is derived from an EMBL/GenBank/DDBJ whole genome shotgun (WGS) entry which is preliminary data.</text>
</comment>
<keyword evidence="9" id="KW-1185">Reference proteome</keyword>
<dbReference type="GO" id="GO:0005739">
    <property type="term" value="C:mitochondrion"/>
    <property type="evidence" value="ECO:0007669"/>
    <property type="project" value="UniProtKB-SubCell"/>
</dbReference>
<dbReference type="SMART" id="SM00584">
    <property type="entry name" value="TLDc"/>
    <property type="match status" value="1"/>
</dbReference>
<evidence type="ECO:0000313" key="8">
    <source>
        <dbReference type="EMBL" id="GAX72932.1"/>
    </source>
</evidence>
<feature type="region of interest" description="Disordered" evidence="6">
    <location>
        <begin position="136"/>
        <end position="158"/>
    </location>
</feature>
<proteinExistence type="inferred from homology"/>
<evidence type="ECO:0000313" key="9">
    <source>
        <dbReference type="Proteomes" id="UP000232323"/>
    </source>
</evidence>
<sequence>MDQDLSHAQLRVLLDDTQASLAASFARIEAYRLQNKQLRDELASLRNQVHGDAQSSKTVATSISPSQSSLTFPQQKNILSGASSSHHPIEIVDGPSGRKIPGSIFIGKDFIDFVETKAHVGQKDFVGITSVKTPLLQQGQEDEASTSGRGANGGGGRWQVMWNQDRVTQRLMFEASGATRQTLHRLTERWLGVEDPEEVQASGSNGAEDIVPPKSLIIGDLTLQLASSGEPSQILNRDHLKAVASAVPPMQRFLTWQLSYSTVRHGISLSTLYRRCGGHTPTLLVVRDTAGYVFGCYSEDGWKSAPRFYGTGETFVFQLEPHRVMYPWRSISQVKNDFFQYATLDCLAVGGLGHFAIHLDCELLQGSSSTCGTFGSPCLSSKEEFRISVVEVWQATS</sequence>
<evidence type="ECO:0000256" key="5">
    <source>
        <dbReference type="SAM" id="Coils"/>
    </source>
</evidence>
<organism evidence="8 9">
    <name type="scientific">Chlamydomonas eustigma</name>
    <dbReference type="NCBI Taxonomy" id="1157962"/>
    <lineage>
        <taxon>Eukaryota</taxon>
        <taxon>Viridiplantae</taxon>
        <taxon>Chlorophyta</taxon>
        <taxon>core chlorophytes</taxon>
        <taxon>Chlorophyceae</taxon>
        <taxon>CS clade</taxon>
        <taxon>Chlamydomonadales</taxon>
        <taxon>Chlamydomonadaceae</taxon>
        <taxon>Chlamydomonas</taxon>
    </lineage>
</organism>
<evidence type="ECO:0000259" key="7">
    <source>
        <dbReference type="PROSITE" id="PS51886"/>
    </source>
</evidence>
<evidence type="ECO:0000256" key="3">
    <source>
        <dbReference type="ARBA" id="ARBA00023128"/>
    </source>
</evidence>
<protein>
    <recommendedName>
        <fullName evidence="4">Oxidation resistance protein 1</fullName>
    </recommendedName>
</protein>
<evidence type="ECO:0000256" key="2">
    <source>
        <dbReference type="ARBA" id="ARBA00009540"/>
    </source>
</evidence>
<gene>
    <name evidence="8" type="ORF">CEUSTIGMA_g387.t1</name>
</gene>
<dbReference type="PANTHER" id="PTHR23354">
    <property type="entry name" value="NUCLEOLAR PROTEIN 7/ESTROGEN RECEPTOR COACTIVATOR-RELATED"/>
    <property type="match status" value="1"/>
</dbReference>
<evidence type="ECO:0000256" key="4">
    <source>
        <dbReference type="ARBA" id="ARBA00040604"/>
    </source>
</evidence>
<dbReference type="AlphaFoldDB" id="A0A250WQJ2"/>
<evidence type="ECO:0000256" key="6">
    <source>
        <dbReference type="SAM" id="MobiDB-lite"/>
    </source>
</evidence>
<dbReference type="Pfam" id="PF07534">
    <property type="entry name" value="TLD"/>
    <property type="match status" value="1"/>
</dbReference>
<dbReference type="PROSITE" id="PS51886">
    <property type="entry name" value="TLDC"/>
    <property type="match status" value="1"/>
</dbReference>
<name>A0A250WQJ2_9CHLO</name>
<feature type="compositionally biased region" description="Polar residues" evidence="6">
    <location>
        <begin position="53"/>
        <end position="72"/>
    </location>
</feature>
<dbReference type="InterPro" id="IPR006571">
    <property type="entry name" value="TLDc_dom"/>
</dbReference>
<comment type="similarity">
    <text evidence="2">Belongs to the OXR1 family.</text>
</comment>
<evidence type="ECO:0000256" key="1">
    <source>
        <dbReference type="ARBA" id="ARBA00004173"/>
    </source>
</evidence>
<dbReference type="EMBL" id="BEGY01000001">
    <property type="protein sequence ID" value="GAX72932.1"/>
    <property type="molecule type" value="Genomic_DNA"/>
</dbReference>
<dbReference type="OrthoDB" id="26679at2759"/>
<dbReference type="PANTHER" id="PTHR23354:SF62">
    <property type="entry name" value="MUSTARD, ISOFORM V"/>
    <property type="match status" value="1"/>
</dbReference>
<reference evidence="8 9" key="1">
    <citation type="submission" date="2017-08" db="EMBL/GenBank/DDBJ databases">
        <title>Acidophilic green algal genome provides insights into adaptation to an acidic environment.</title>
        <authorList>
            <person name="Hirooka S."/>
            <person name="Hirose Y."/>
            <person name="Kanesaki Y."/>
            <person name="Higuchi S."/>
            <person name="Fujiwara T."/>
            <person name="Onuma R."/>
            <person name="Era A."/>
            <person name="Ohbayashi R."/>
            <person name="Uzuka A."/>
            <person name="Nozaki H."/>
            <person name="Yoshikawa H."/>
            <person name="Miyagishima S.Y."/>
        </authorList>
    </citation>
    <scope>NUCLEOTIDE SEQUENCE [LARGE SCALE GENOMIC DNA]</scope>
    <source>
        <strain evidence="8 9">NIES-2499</strain>
    </source>
</reference>
<accession>A0A250WQJ2</accession>
<feature type="region of interest" description="Disordered" evidence="6">
    <location>
        <begin position="51"/>
        <end position="72"/>
    </location>
</feature>
<feature type="coiled-coil region" evidence="5">
    <location>
        <begin position="21"/>
        <end position="48"/>
    </location>
</feature>
<keyword evidence="5" id="KW-0175">Coiled coil</keyword>
<dbReference type="Proteomes" id="UP000232323">
    <property type="component" value="Unassembled WGS sequence"/>
</dbReference>
<feature type="domain" description="TLDc" evidence="7">
    <location>
        <begin position="233"/>
        <end position="396"/>
    </location>
</feature>
<comment type="subcellular location">
    <subcellularLocation>
        <location evidence="1">Mitochondrion</location>
    </subcellularLocation>
</comment>
<keyword evidence="3" id="KW-0496">Mitochondrion</keyword>